<dbReference type="OrthoDB" id="428373at2"/>
<organism evidence="4 5">
    <name type="scientific">Chlorogloeopsis fritschii PCC 6912</name>
    <dbReference type="NCBI Taxonomy" id="211165"/>
    <lineage>
        <taxon>Bacteria</taxon>
        <taxon>Bacillati</taxon>
        <taxon>Cyanobacteriota</taxon>
        <taxon>Cyanophyceae</taxon>
        <taxon>Nostocales</taxon>
        <taxon>Chlorogloeopsidaceae</taxon>
        <taxon>Chlorogloeopsis</taxon>
    </lineage>
</organism>
<dbReference type="EMBL" id="RSCJ01000005">
    <property type="protein sequence ID" value="RUR84138.1"/>
    <property type="molecule type" value="Genomic_DNA"/>
</dbReference>
<gene>
    <name evidence="4" type="ORF">PCC6912_17320</name>
</gene>
<dbReference type="AlphaFoldDB" id="A0A3S0Y4N8"/>
<keyword evidence="3" id="KW-0175">Coiled coil</keyword>
<evidence type="ECO:0000256" key="3">
    <source>
        <dbReference type="SAM" id="Coils"/>
    </source>
</evidence>
<dbReference type="Pfam" id="PF02604">
    <property type="entry name" value="PhdYeFM_antitox"/>
    <property type="match status" value="1"/>
</dbReference>
<dbReference type="InterPro" id="IPR006442">
    <property type="entry name" value="Antitoxin_Phd/YefM"/>
</dbReference>
<reference evidence="4 5" key="1">
    <citation type="journal article" date="2019" name="Genome Biol. Evol.">
        <title>Day and night: Metabolic profiles and evolutionary relationships of six axenic non-marine cyanobacteria.</title>
        <authorList>
            <person name="Will S.E."/>
            <person name="Henke P."/>
            <person name="Boedeker C."/>
            <person name="Huang S."/>
            <person name="Brinkmann H."/>
            <person name="Rohde M."/>
            <person name="Jarek M."/>
            <person name="Friedl T."/>
            <person name="Seufert S."/>
            <person name="Schumacher M."/>
            <person name="Overmann J."/>
            <person name="Neumann-Schaal M."/>
            <person name="Petersen J."/>
        </authorList>
    </citation>
    <scope>NUCLEOTIDE SEQUENCE [LARGE SCALE GENOMIC DNA]</scope>
    <source>
        <strain evidence="4 5">PCC 6912</strain>
    </source>
</reference>
<sequence length="114" mass="13210">MINLEHIHSLTDFKRNVKQFLEKIKATKSPLVLTVNGKAEVVIHDASAFQEMINRLEHTQEELRQLKLEALQRDIAIAAEQLKNGEYTEYDDESLPRLLENIKARGQRKLDQDS</sequence>
<evidence type="ECO:0000256" key="2">
    <source>
        <dbReference type="RuleBase" id="RU362080"/>
    </source>
</evidence>
<dbReference type="InterPro" id="IPR036165">
    <property type="entry name" value="YefM-like_sf"/>
</dbReference>
<dbReference type="STRING" id="211165.GCA_000317285_00994"/>
<feature type="coiled-coil region" evidence="3">
    <location>
        <begin position="46"/>
        <end position="73"/>
    </location>
</feature>
<evidence type="ECO:0000256" key="1">
    <source>
        <dbReference type="ARBA" id="ARBA00009981"/>
    </source>
</evidence>
<protein>
    <recommendedName>
        <fullName evidence="2">Antitoxin</fullName>
    </recommendedName>
</protein>
<dbReference type="Proteomes" id="UP000268857">
    <property type="component" value="Unassembled WGS sequence"/>
</dbReference>
<name>A0A3S0Y4N8_CHLFR</name>
<evidence type="ECO:0000313" key="5">
    <source>
        <dbReference type="Proteomes" id="UP000268857"/>
    </source>
</evidence>
<evidence type="ECO:0000313" key="4">
    <source>
        <dbReference type="EMBL" id="RUR84138.1"/>
    </source>
</evidence>
<proteinExistence type="inferred from homology"/>
<dbReference type="RefSeq" id="WP_016873551.1">
    <property type="nucleotide sequence ID" value="NZ_AJLN01000045.1"/>
</dbReference>
<comment type="function">
    <text evidence="2">Antitoxin component of a type II toxin-antitoxin (TA) system.</text>
</comment>
<comment type="similarity">
    <text evidence="1 2">Belongs to the phD/YefM antitoxin family.</text>
</comment>
<comment type="caution">
    <text evidence="4">The sequence shown here is derived from an EMBL/GenBank/DDBJ whole genome shotgun (WGS) entry which is preliminary data.</text>
</comment>
<dbReference type="SUPFAM" id="SSF143120">
    <property type="entry name" value="YefM-like"/>
    <property type="match status" value="1"/>
</dbReference>
<accession>A0A3S0Y4N8</accession>
<keyword evidence="5" id="KW-1185">Reference proteome</keyword>
<dbReference type="NCBIfam" id="TIGR01552">
    <property type="entry name" value="phd_fam"/>
    <property type="match status" value="1"/>
</dbReference>